<protein>
    <recommendedName>
        <fullName evidence="3">Bacteriocin</fullName>
    </recommendedName>
</protein>
<dbReference type="EMBL" id="AP018111">
    <property type="protein sequence ID" value="BAX57251.1"/>
    <property type="molecule type" value="Genomic_DNA"/>
</dbReference>
<dbReference type="RefSeq" id="WP_096470540.1">
    <property type="nucleotide sequence ID" value="NZ_AP018111.1"/>
</dbReference>
<gene>
    <name evidence="1" type="ORF">BSFP_000370</name>
</gene>
<evidence type="ECO:0008006" key="3">
    <source>
        <dbReference type="Google" id="ProtNLM"/>
    </source>
</evidence>
<organism evidence="1 2">
    <name type="scientific">Burkholderia stabilis</name>
    <dbReference type="NCBI Taxonomy" id="95485"/>
    <lineage>
        <taxon>Bacteria</taxon>
        <taxon>Pseudomonadati</taxon>
        <taxon>Pseudomonadota</taxon>
        <taxon>Betaproteobacteria</taxon>
        <taxon>Burkholderiales</taxon>
        <taxon>Burkholderiaceae</taxon>
        <taxon>Burkholderia</taxon>
        <taxon>Burkholderia cepacia complex</taxon>
    </lineage>
</organism>
<dbReference type="AlphaFoldDB" id="A0A1Y1BBD7"/>
<sequence>MQELNQQEIAQVSGGYYGGGSIFDTLGNVVELYGQTLYNVGEALTTAVVGTGNTLLGLLTGHSVA</sequence>
<evidence type="ECO:0000313" key="1">
    <source>
        <dbReference type="EMBL" id="BAX57251.1"/>
    </source>
</evidence>
<accession>A0A1Y1BBD7</accession>
<name>A0A1Y1BBD7_9BURK</name>
<evidence type="ECO:0000313" key="2">
    <source>
        <dbReference type="Proteomes" id="UP000218432"/>
    </source>
</evidence>
<proteinExistence type="predicted"/>
<reference evidence="1 2" key="1">
    <citation type="journal article" date="2017" name="Genome Announc.">
        <title>Complete Genome Sequence of Burkholderia stabilis FERMP-21014.</title>
        <authorList>
            <person name="Konishi K."/>
            <person name="Kumagai T."/>
            <person name="Sakasegawa S."/>
            <person name="Tamura T."/>
        </authorList>
    </citation>
    <scope>NUCLEOTIDE SEQUENCE [LARGE SCALE GENOMIC DNA]</scope>
    <source>
        <strain evidence="1 2">FERMP-21014</strain>
    </source>
</reference>
<dbReference type="Proteomes" id="UP000218432">
    <property type="component" value="Chromosome 1"/>
</dbReference>